<proteinExistence type="predicted"/>
<name>A0ABD5NVU0_9EURY</name>
<dbReference type="InterPro" id="IPR019587">
    <property type="entry name" value="Polyketide_cyclase/dehydratase"/>
</dbReference>
<sequence length="145" mass="15984">MTRIQTAPASHGSQLEVSHVVDAPPDDAWELLVDTHEWPVWGPSITGVASTDRRIRPGTTGRVRTVGGLWLPFEISSCSDDRRRWTWRVARIPATGHRVDALSDTRCRIVFELPTVAAGYALVCTRALERLENLLESAGSIESPA</sequence>
<dbReference type="GeneID" id="71855026"/>
<dbReference type="EMBL" id="JBHSDJ010000013">
    <property type="protein sequence ID" value="MFC4246199.1"/>
    <property type="molecule type" value="Genomic_DNA"/>
</dbReference>
<dbReference type="InterPro" id="IPR023393">
    <property type="entry name" value="START-like_dom_sf"/>
</dbReference>
<dbReference type="Pfam" id="PF10604">
    <property type="entry name" value="Polyketide_cyc2"/>
    <property type="match status" value="1"/>
</dbReference>
<evidence type="ECO:0000313" key="1">
    <source>
        <dbReference type="EMBL" id="MFC4246199.1"/>
    </source>
</evidence>
<accession>A0ABD5NVU0</accession>
<dbReference type="SUPFAM" id="SSF55961">
    <property type="entry name" value="Bet v1-like"/>
    <property type="match status" value="1"/>
</dbReference>
<dbReference type="AlphaFoldDB" id="A0ABD5NVU0"/>
<dbReference type="Gene3D" id="3.30.530.20">
    <property type="match status" value="1"/>
</dbReference>
<evidence type="ECO:0000313" key="2">
    <source>
        <dbReference type="Proteomes" id="UP001595821"/>
    </source>
</evidence>
<organism evidence="1 2">
    <name type="scientific">Natribaculum luteum</name>
    <dbReference type="NCBI Taxonomy" id="1586232"/>
    <lineage>
        <taxon>Archaea</taxon>
        <taxon>Methanobacteriati</taxon>
        <taxon>Methanobacteriota</taxon>
        <taxon>Stenosarchaea group</taxon>
        <taxon>Halobacteria</taxon>
        <taxon>Halobacteriales</taxon>
        <taxon>Natrialbaceae</taxon>
        <taxon>Natribaculum</taxon>
    </lineage>
</organism>
<gene>
    <name evidence="1" type="ORF">ACFOZ7_04220</name>
</gene>
<dbReference type="Proteomes" id="UP001595821">
    <property type="component" value="Unassembled WGS sequence"/>
</dbReference>
<protein>
    <submittedName>
        <fullName evidence="1">SRPBCC family protein</fullName>
    </submittedName>
</protein>
<dbReference type="RefSeq" id="WP_246967957.1">
    <property type="nucleotide sequence ID" value="NZ_CP095397.1"/>
</dbReference>
<reference evidence="1 2" key="1">
    <citation type="journal article" date="2014" name="Int. J. Syst. Evol. Microbiol.">
        <title>Complete genome sequence of Corynebacterium casei LMG S-19264T (=DSM 44701T), isolated from a smear-ripened cheese.</title>
        <authorList>
            <consortium name="US DOE Joint Genome Institute (JGI-PGF)"/>
            <person name="Walter F."/>
            <person name="Albersmeier A."/>
            <person name="Kalinowski J."/>
            <person name="Ruckert C."/>
        </authorList>
    </citation>
    <scope>NUCLEOTIDE SEQUENCE [LARGE SCALE GENOMIC DNA]</scope>
    <source>
        <strain evidence="1 2">IBRC-M 10912</strain>
    </source>
</reference>
<comment type="caution">
    <text evidence="1">The sequence shown here is derived from an EMBL/GenBank/DDBJ whole genome shotgun (WGS) entry which is preliminary data.</text>
</comment>